<keyword evidence="7" id="KW-0496">Mitochondrion</keyword>
<feature type="repeat" description="Solcar" evidence="9">
    <location>
        <begin position="211"/>
        <end position="296"/>
    </location>
</feature>
<dbReference type="EMBL" id="LNIX01000001">
    <property type="protein sequence ID" value="OXA62807.1"/>
    <property type="molecule type" value="Genomic_DNA"/>
</dbReference>
<dbReference type="PANTHER" id="PTHR45624:SF4">
    <property type="entry name" value="CONGESTED-LIKE TRACHEA PROTEIN-RELATED"/>
    <property type="match status" value="1"/>
</dbReference>
<dbReference type="PANTHER" id="PTHR45624">
    <property type="entry name" value="MITOCHONDRIAL BASIC AMINO ACIDS TRANSPORTER-RELATED"/>
    <property type="match status" value="1"/>
</dbReference>
<feature type="repeat" description="Solcar" evidence="9">
    <location>
        <begin position="113"/>
        <end position="203"/>
    </location>
</feature>
<evidence type="ECO:0000256" key="10">
    <source>
        <dbReference type="RuleBase" id="RU000488"/>
    </source>
</evidence>
<comment type="caution">
    <text evidence="11">The sequence shown here is derived from an EMBL/GenBank/DDBJ whole genome shotgun (WGS) entry which is preliminary data.</text>
</comment>
<dbReference type="AlphaFoldDB" id="A0A226F084"/>
<evidence type="ECO:0000256" key="4">
    <source>
        <dbReference type="ARBA" id="ARBA00022692"/>
    </source>
</evidence>
<keyword evidence="3 10" id="KW-0813">Transport</keyword>
<evidence type="ECO:0000256" key="7">
    <source>
        <dbReference type="ARBA" id="ARBA00023128"/>
    </source>
</evidence>
<keyword evidence="12" id="KW-1185">Reference proteome</keyword>
<evidence type="ECO:0000313" key="12">
    <source>
        <dbReference type="Proteomes" id="UP000198287"/>
    </source>
</evidence>
<evidence type="ECO:0000256" key="3">
    <source>
        <dbReference type="ARBA" id="ARBA00022448"/>
    </source>
</evidence>
<dbReference type="OrthoDB" id="1924968at2759"/>
<name>A0A226F084_FOLCA</name>
<keyword evidence="4 9" id="KW-0812">Transmembrane</keyword>
<accession>A0A226F084</accession>
<keyword evidence="8 9" id="KW-0472">Membrane</keyword>
<evidence type="ECO:0000256" key="6">
    <source>
        <dbReference type="ARBA" id="ARBA00022989"/>
    </source>
</evidence>
<dbReference type="Gene3D" id="1.50.40.10">
    <property type="entry name" value="Mitochondrial carrier domain"/>
    <property type="match status" value="2"/>
</dbReference>
<dbReference type="GO" id="GO:0031966">
    <property type="term" value="C:mitochondrial membrane"/>
    <property type="evidence" value="ECO:0007669"/>
    <property type="project" value="UniProtKB-SubCell"/>
</dbReference>
<dbReference type="InterPro" id="IPR018108">
    <property type="entry name" value="MCP_transmembrane"/>
</dbReference>
<organism evidence="11 12">
    <name type="scientific">Folsomia candida</name>
    <name type="common">Springtail</name>
    <dbReference type="NCBI Taxonomy" id="158441"/>
    <lineage>
        <taxon>Eukaryota</taxon>
        <taxon>Metazoa</taxon>
        <taxon>Ecdysozoa</taxon>
        <taxon>Arthropoda</taxon>
        <taxon>Hexapoda</taxon>
        <taxon>Collembola</taxon>
        <taxon>Entomobryomorpha</taxon>
        <taxon>Isotomoidea</taxon>
        <taxon>Isotomidae</taxon>
        <taxon>Proisotominae</taxon>
        <taxon>Folsomia</taxon>
    </lineage>
</organism>
<gene>
    <name evidence="11" type="ORF">Fcan01_00433</name>
</gene>
<dbReference type="GO" id="GO:0015227">
    <property type="term" value="F:O-acyl-L-carnitine transmembrane transporter activity"/>
    <property type="evidence" value="ECO:0007669"/>
    <property type="project" value="TreeGrafter"/>
</dbReference>
<evidence type="ECO:0000256" key="2">
    <source>
        <dbReference type="ARBA" id="ARBA00006375"/>
    </source>
</evidence>
<keyword evidence="5" id="KW-0677">Repeat</keyword>
<dbReference type="PROSITE" id="PS50920">
    <property type="entry name" value="SOLCAR"/>
    <property type="match status" value="3"/>
</dbReference>
<evidence type="ECO:0000256" key="5">
    <source>
        <dbReference type="ARBA" id="ARBA00022737"/>
    </source>
</evidence>
<comment type="subcellular location">
    <subcellularLocation>
        <location evidence="1">Mitochondrion membrane</location>
        <topology evidence="1">Multi-pass membrane protein</topology>
    </subcellularLocation>
</comment>
<dbReference type="InterPro" id="IPR023395">
    <property type="entry name" value="MCP_dom_sf"/>
</dbReference>
<dbReference type="GO" id="GO:0006839">
    <property type="term" value="P:mitochondrial transport"/>
    <property type="evidence" value="ECO:0007669"/>
    <property type="project" value="TreeGrafter"/>
</dbReference>
<comment type="similarity">
    <text evidence="2 10">Belongs to the mitochondrial carrier (TC 2.A.29) family.</text>
</comment>
<dbReference type="InterPro" id="IPR050567">
    <property type="entry name" value="Mitochondrial_Carrier"/>
</dbReference>
<evidence type="ECO:0000256" key="9">
    <source>
        <dbReference type="PROSITE-ProRule" id="PRU00282"/>
    </source>
</evidence>
<dbReference type="Proteomes" id="UP000198287">
    <property type="component" value="Unassembled WGS sequence"/>
</dbReference>
<evidence type="ECO:0000256" key="1">
    <source>
        <dbReference type="ARBA" id="ARBA00004225"/>
    </source>
</evidence>
<dbReference type="Pfam" id="PF00153">
    <property type="entry name" value="Mito_carr"/>
    <property type="match status" value="3"/>
</dbReference>
<evidence type="ECO:0000313" key="11">
    <source>
        <dbReference type="EMBL" id="OXA62807.1"/>
    </source>
</evidence>
<sequence length="413" mass="44826">MNIDSKKLTCGAFAAVNGIIVGYPLDTIKTRLQILGSKAVNTKASHKPYYPPLYSSSMDCLIKTVRLEGTKGLFKGLTITLLGQTPIFCLGFIGIDTGKIIAKLLPPPTQGAFSFRNWSIATCISGGVTTLLMTPAERIKCTLQIQAVGTTHRHHNNGTWDCIKHLWRTGGIRNLYKGLGITYVRGITQAGVYLGTSDTIIAMMTPSSGKMSPGRSMITGGMCGMLVWAAILPIDTVKTIIQTEPEGPRKSAKQIVFHMMTTEGIPGFYKGLVPVVMRAMIFNNVNVFEHHGQKRRAGDEDIDDQQEIYIDESLMYKGSYETFRYLVVAFKVGESGGGIGRVGAGGDGGGRAPHYTLTTCDGHYYLCDPRKSIKLRESPMGWSINYVTLKMGEGFQASVTKCDIWGGGGSADP</sequence>
<reference evidence="11 12" key="1">
    <citation type="submission" date="2015-12" db="EMBL/GenBank/DDBJ databases">
        <title>The genome of Folsomia candida.</title>
        <authorList>
            <person name="Faddeeva A."/>
            <person name="Derks M.F."/>
            <person name="Anvar Y."/>
            <person name="Smit S."/>
            <person name="Van Straalen N."/>
            <person name="Roelofs D."/>
        </authorList>
    </citation>
    <scope>NUCLEOTIDE SEQUENCE [LARGE SCALE GENOMIC DNA]</scope>
    <source>
        <strain evidence="11 12">VU population</strain>
        <tissue evidence="11">Whole body</tissue>
    </source>
</reference>
<keyword evidence="6" id="KW-1133">Transmembrane helix</keyword>
<protein>
    <submittedName>
        <fullName evidence="11">Mitochondrial carnitine/acylcarnitine carrier protein</fullName>
    </submittedName>
</protein>
<evidence type="ECO:0000256" key="8">
    <source>
        <dbReference type="ARBA" id="ARBA00023136"/>
    </source>
</evidence>
<proteinExistence type="inferred from homology"/>
<dbReference type="SUPFAM" id="SSF103506">
    <property type="entry name" value="Mitochondrial carrier"/>
    <property type="match status" value="1"/>
</dbReference>
<feature type="repeat" description="Solcar" evidence="9">
    <location>
        <begin position="5"/>
        <end position="101"/>
    </location>
</feature>
<dbReference type="GO" id="GO:1902603">
    <property type="term" value="P:carnitine transmembrane transport"/>
    <property type="evidence" value="ECO:0007669"/>
    <property type="project" value="TreeGrafter"/>
</dbReference>